<gene>
    <name evidence="1" type="ORF">KUCAC02_008528</name>
</gene>
<keyword evidence="2" id="KW-1185">Reference proteome</keyword>
<evidence type="ECO:0000313" key="2">
    <source>
        <dbReference type="Proteomes" id="UP001057452"/>
    </source>
</evidence>
<protein>
    <submittedName>
        <fullName evidence="1">Uncharacterized protein</fullName>
    </submittedName>
</protein>
<proteinExistence type="predicted"/>
<name>A0ACB9WSK3_CHAAC</name>
<dbReference type="EMBL" id="CM043796">
    <property type="protein sequence ID" value="KAI4816191.1"/>
    <property type="molecule type" value="Genomic_DNA"/>
</dbReference>
<feature type="non-terminal residue" evidence="1">
    <location>
        <position position="1"/>
    </location>
</feature>
<accession>A0ACB9WSK3</accession>
<feature type="non-terminal residue" evidence="1">
    <location>
        <position position="106"/>
    </location>
</feature>
<evidence type="ECO:0000313" key="1">
    <source>
        <dbReference type="EMBL" id="KAI4816191.1"/>
    </source>
</evidence>
<sequence>SPVMITQSAFVHSKQKQAESGGSSSENHARQFDSLRVAGETPPSCPLPTKQGHASLGARLDSYCRNIGASTTRQERVSGPDSVPAECEKGVTVPHWTTVNHVGSAG</sequence>
<comment type="caution">
    <text evidence="1">The sequence shown here is derived from an EMBL/GenBank/DDBJ whole genome shotgun (WGS) entry which is preliminary data.</text>
</comment>
<dbReference type="Proteomes" id="UP001057452">
    <property type="component" value="Chromosome 12"/>
</dbReference>
<organism evidence="1 2">
    <name type="scientific">Chaenocephalus aceratus</name>
    <name type="common">Blackfin icefish</name>
    <name type="synonym">Chaenichthys aceratus</name>
    <dbReference type="NCBI Taxonomy" id="36190"/>
    <lineage>
        <taxon>Eukaryota</taxon>
        <taxon>Metazoa</taxon>
        <taxon>Chordata</taxon>
        <taxon>Craniata</taxon>
        <taxon>Vertebrata</taxon>
        <taxon>Euteleostomi</taxon>
        <taxon>Actinopterygii</taxon>
        <taxon>Neopterygii</taxon>
        <taxon>Teleostei</taxon>
        <taxon>Neoteleostei</taxon>
        <taxon>Acanthomorphata</taxon>
        <taxon>Eupercaria</taxon>
        <taxon>Perciformes</taxon>
        <taxon>Notothenioidei</taxon>
        <taxon>Channichthyidae</taxon>
        <taxon>Chaenocephalus</taxon>
    </lineage>
</organism>
<reference evidence="1" key="1">
    <citation type="submission" date="2022-05" db="EMBL/GenBank/DDBJ databases">
        <title>Chromosome-level genome of Chaenocephalus aceratus.</title>
        <authorList>
            <person name="Park H."/>
        </authorList>
    </citation>
    <scope>NUCLEOTIDE SEQUENCE</scope>
    <source>
        <strain evidence="1">KU_202001</strain>
    </source>
</reference>